<reference evidence="2" key="1">
    <citation type="journal article" date="2015" name="MBio">
        <title>Genome-Resolved Metagenomic Analysis Reveals Roles for Candidate Phyla and Other Microbial Community Members in Biogeochemical Transformations in Oil Reservoirs.</title>
        <authorList>
            <person name="Hu P."/>
            <person name="Tom L."/>
            <person name="Singh A."/>
            <person name="Thomas B.C."/>
            <person name="Baker B.J."/>
            <person name="Piceno Y.M."/>
            <person name="Andersen G.L."/>
            <person name="Banfield J.F."/>
        </authorList>
    </citation>
    <scope>NUCLEOTIDE SEQUENCE [LARGE SCALE GENOMIC DNA]</scope>
</reference>
<evidence type="ECO:0000313" key="2">
    <source>
        <dbReference type="Proteomes" id="UP000054323"/>
    </source>
</evidence>
<protein>
    <submittedName>
        <fullName evidence="1">Uncharacterized protein</fullName>
    </submittedName>
</protein>
<comment type="caution">
    <text evidence="1">The sequence shown here is derived from an EMBL/GenBank/DDBJ whole genome shotgun (WGS) entry which is preliminary data.</text>
</comment>
<accession>A0A101GLG8</accession>
<dbReference type="EMBL" id="LGGD01000223">
    <property type="protein sequence ID" value="KUK60614.1"/>
    <property type="molecule type" value="Genomic_DNA"/>
</dbReference>
<evidence type="ECO:0000313" key="1">
    <source>
        <dbReference type="EMBL" id="KUK60614.1"/>
    </source>
</evidence>
<proteinExistence type="predicted"/>
<dbReference type="AlphaFoldDB" id="A0A101GLG8"/>
<name>A0A101GLG8_9EURY</name>
<dbReference type="Proteomes" id="UP000054323">
    <property type="component" value="Unassembled WGS sequence"/>
</dbReference>
<organism evidence="1 2">
    <name type="scientific">Methanoculleus marisnigri</name>
    <dbReference type="NCBI Taxonomy" id="2198"/>
    <lineage>
        <taxon>Archaea</taxon>
        <taxon>Methanobacteriati</taxon>
        <taxon>Methanobacteriota</taxon>
        <taxon>Stenosarchaea group</taxon>
        <taxon>Methanomicrobia</taxon>
        <taxon>Methanomicrobiales</taxon>
        <taxon>Methanomicrobiaceae</taxon>
        <taxon>Methanoculleus</taxon>
    </lineage>
</organism>
<sequence length="75" mass="7830">MPHKNGSATPVTHNDRAWPAAGPVICGAGDDGGFAIDRALVRAWGLRYPAYRDSEVEWVGGIVAVIVKVLGGGVM</sequence>
<gene>
    <name evidence="1" type="ORF">XD82_1561</name>
</gene>